<reference evidence="1" key="1">
    <citation type="journal article" date="2014" name="Front. Microbiol.">
        <title>High frequency of phylogenetically diverse reductive dehalogenase-homologous genes in deep subseafloor sedimentary metagenomes.</title>
        <authorList>
            <person name="Kawai M."/>
            <person name="Futagami T."/>
            <person name="Toyoda A."/>
            <person name="Takaki Y."/>
            <person name="Nishi S."/>
            <person name="Hori S."/>
            <person name="Arai W."/>
            <person name="Tsubouchi T."/>
            <person name="Morono Y."/>
            <person name="Uchiyama I."/>
            <person name="Ito T."/>
            <person name="Fujiyama A."/>
            <person name="Inagaki F."/>
            <person name="Takami H."/>
        </authorList>
    </citation>
    <scope>NUCLEOTIDE SEQUENCE</scope>
    <source>
        <strain evidence="1">Expedition CK06-06</strain>
    </source>
</reference>
<organism evidence="1">
    <name type="scientific">marine sediment metagenome</name>
    <dbReference type="NCBI Taxonomy" id="412755"/>
    <lineage>
        <taxon>unclassified sequences</taxon>
        <taxon>metagenomes</taxon>
        <taxon>ecological metagenomes</taxon>
    </lineage>
</organism>
<accession>X0YFW6</accession>
<name>X0YFW6_9ZZZZ</name>
<dbReference type="AlphaFoldDB" id="X0YFW6"/>
<proteinExistence type="predicted"/>
<dbReference type="EMBL" id="BART01005893">
    <property type="protein sequence ID" value="GAG54894.1"/>
    <property type="molecule type" value="Genomic_DNA"/>
</dbReference>
<sequence length="46" mass="5569">MSRTMYIPIIEIDDGSDFWNLSLTEKRLLKKLIKEHGKKEKKKIHR</sequence>
<gene>
    <name evidence="1" type="ORF">S01H4_13366</name>
</gene>
<comment type="caution">
    <text evidence="1">The sequence shown here is derived from an EMBL/GenBank/DDBJ whole genome shotgun (WGS) entry which is preliminary data.</text>
</comment>
<evidence type="ECO:0000313" key="1">
    <source>
        <dbReference type="EMBL" id="GAG54894.1"/>
    </source>
</evidence>
<protein>
    <submittedName>
        <fullName evidence="1">Uncharacterized protein</fullName>
    </submittedName>
</protein>